<evidence type="ECO:0000313" key="13">
    <source>
        <dbReference type="Proteomes" id="UP000012429"/>
    </source>
</evidence>
<feature type="transmembrane region" description="Helical" evidence="10">
    <location>
        <begin position="469"/>
        <end position="492"/>
    </location>
</feature>
<evidence type="ECO:0000256" key="1">
    <source>
        <dbReference type="ARBA" id="ARBA00004651"/>
    </source>
</evidence>
<reference evidence="12 13" key="1">
    <citation type="journal article" date="2012" name="BMC Genomics">
        <title>Genomic basis of broad host range and environmental adaptability of Rhizobium tropici CIAT 899 and Rhizobium sp. PRF 81 which are used in inoculants for common bean (Phaseolus vulgaris L.).</title>
        <authorList>
            <person name="Ormeno-Orrillo E."/>
            <person name="Menna P."/>
            <person name="Almeida L.G."/>
            <person name="Ollero F.J."/>
            <person name="Nicolas M.F."/>
            <person name="Pains Rodrigues E."/>
            <person name="Shigueyoshi Nakatani A."/>
            <person name="Silva Batista J.S."/>
            <person name="Oliveira Chueire L.M."/>
            <person name="Souza R.C."/>
            <person name="Ribeiro Vasconcelos A.T."/>
            <person name="Megias M."/>
            <person name="Hungria M."/>
            <person name="Martinez-Romero E."/>
        </authorList>
    </citation>
    <scope>NUCLEOTIDE SEQUENCE [LARGE SCALE GENOMIC DNA]</scope>
    <source>
        <strain evidence="12 13">PRF 81</strain>
    </source>
</reference>
<comment type="subcellular location">
    <subcellularLocation>
        <location evidence="1">Cell membrane</location>
        <topology evidence="1">Multi-pass membrane protein</topology>
    </subcellularLocation>
</comment>
<dbReference type="GO" id="GO:0042158">
    <property type="term" value="P:lipoprotein biosynthetic process"/>
    <property type="evidence" value="ECO:0007669"/>
    <property type="project" value="InterPro"/>
</dbReference>
<comment type="caution">
    <text evidence="12">The sequence shown here is derived from an EMBL/GenBank/DDBJ whole genome shotgun (WGS) entry which is preliminary data.</text>
</comment>
<accession>N6UZS2</accession>
<feature type="transmembrane region" description="Helical" evidence="10">
    <location>
        <begin position="396"/>
        <end position="415"/>
    </location>
</feature>
<dbReference type="InterPro" id="IPR004563">
    <property type="entry name" value="Apolipo_AcylTrfase"/>
</dbReference>
<evidence type="ECO:0000256" key="10">
    <source>
        <dbReference type="SAM" id="Phobius"/>
    </source>
</evidence>
<evidence type="ECO:0000256" key="4">
    <source>
        <dbReference type="ARBA" id="ARBA00022679"/>
    </source>
</evidence>
<dbReference type="GO" id="GO:0005886">
    <property type="term" value="C:plasma membrane"/>
    <property type="evidence" value="ECO:0007669"/>
    <property type="project" value="UniProtKB-SubCell"/>
</dbReference>
<evidence type="ECO:0000259" key="11">
    <source>
        <dbReference type="PROSITE" id="PS50263"/>
    </source>
</evidence>
<evidence type="ECO:0000256" key="8">
    <source>
        <dbReference type="ARBA" id="ARBA00023315"/>
    </source>
</evidence>
<dbReference type="Pfam" id="PF20154">
    <property type="entry name" value="LNT_N"/>
    <property type="match status" value="1"/>
</dbReference>
<keyword evidence="3" id="KW-1003">Cell membrane</keyword>
<dbReference type="InterPro" id="IPR036526">
    <property type="entry name" value="C-N_Hydrolase_sf"/>
</dbReference>
<feature type="compositionally biased region" description="Basic and acidic residues" evidence="9">
    <location>
        <begin position="600"/>
        <end position="615"/>
    </location>
</feature>
<feature type="transmembrane region" description="Helical" evidence="10">
    <location>
        <begin position="732"/>
        <end position="750"/>
    </location>
</feature>
<dbReference type="InterPro" id="IPR003010">
    <property type="entry name" value="C-N_Hydrolase"/>
</dbReference>
<evidence type="ECO:0000256" key="6">
    <source>
        <dbReference type="ARBA" id="ARBA00022989"/>
    </source>
</evidence>
<dbReference type="SUPFAM" id="SSF56317">
    <property type="entry name" value="Carbon-nitrogen hydrolase"/>
    <property type="match status" value="1"/>
</dbReference>
<evidence type="ECO:0000256" key="5">
    <source>
        <dbReference type="ARBA" id="ARBA00022692"/>
    </source>
</evidence>
<dbReference type="Gene3D" id="3.60.110.10">
    <property type="entry name" value="Carbon-nitrogen hydrolase"/>
    <property type="match status" value="1"/>
</dbReference>
<dbReference type="STRING" id="363754.RHSP_67380"/>
<feature type="transmembrane region" description="Helical" evidence="10">
    <location>
        <begin position="367"/>
        <end position="389"/>
    </location>
</feature>
<proteinExistence type="inferred from homology"/>
<comment type="similarity">
    <text evidence="2">Belongs to the CN hydrolase family. Apolipoprotein N-acyltransferase subfamily.</text>
</comment>
<evidence type="ECO:0000256" key="3">
    <source>
        <dbReference type="ARBA" id="ARBA00022475"/>
    </source>
</evidence>
<feature type="region of interest" description="Disordered" evidence="9">
    <location>
        <begin position="105"/>
        <end position="178"/>
    </location>
</feature>
<keyword evidence="4 12" id="KW-0808">Transferase</keyword>
<dbReference type="PANTHER" id="PTHR38686">
    <property type="entry name" value="APOLIPOPROTEIN N-ACYLTRANSFERASE"/>
    <property type="match status" value="1"/>
</dbReference>
<dbReference type="Pfam" id="PF00795">
    <property type="entry name" value="CN_hydrolase"/>
    <property type="match status" value="1"/>
</dbReference>
<evidence type="ECO:0000256" key="7">
    <source>
        <dbReference type="ARBA" id="ARBA00023136"/>
    </source>
</evidence>
<keyword evidence="7 10" id="KW-0472">Membrane</keyword>
<gene>
    <name evidence="12" type="ORF">RHSP_67380</name>
</gene>
<dbReference type="EMBL" id="AQHN01000061">
    <property type="protein sequence ID" value="ENN87115.1"/>
    <property type="molecule type" value="Genomic_DNA"/>
</dbReference>
<name>N6UZS2_9HYPH</name>
<dbReference type="PATRIC" id="fig|363754.4.peg.3341"/>
<keyword evidence="6 10" id="KW-1133">Transmembrane helix</keyword>
<feature type="region of interest" description="Disordered" evidence="9">
    <location>
        <begin position="22"/>
        <end position="53"/>
    </location>
</feature>
<feature type="region of interest" description="Disordered" evidence="9">
    <location>
        <begin position="222"/>
        <end position="255"/>
    </location>
</feature>
<feature type="compositionally biased region" description="Basic residues" evidence="9">
    <location>
        <begin position="231"/>
        <end position="246"/>
    </location>
</feature>
<feature type="domain" description="CN hydrolase" evidence="11">
    <location>
        <begin position="488"/>
        <end position="719"/>
    </location>
</feature>
<protein>
    <submittedName>
        <fullName evidence="12">Apolipoprotein N-acyltransferase</fullName>
    </submittedName>
</protein>
<evidence type="ECO:0000256" key="2">
    <source>
        <dbReference type="ARBA" id="ARBA00010065"/>
    </source>
</evidence>
<keyword evidence="13" id="KW-1185">Reference proteome</keyword>
<evidence type="ECO:0000256" key="9">
    <source>
        <dbReference type="SAM" id="MobiDB-lite"/>
    </source>
</evidence>
<dbReference type="PROSITE" id="PS50263">
    <property type="entry name" value="CN_HYDROLASE"/>
    <property type="match status" value="1"/>
</dbReference>
<feature type="region of interest" description="Disordered" evidence="9">
    <location>
        <begin position="598"/>
        <end position="618"/>
    </location>
</feature>
<keyword evidence="5 10" id="KW-0812">Transmembrane</keyword>
<dbReference type="InterPro" id="IPR045378">
    <property type="entry name" value="LNT_N"/>
</dbReference>
<evidence type="ECO:0000313" key="12">
    <source>
        <dbReference type="EMBL" id="ENN87115.1"/>
    </source>
</evidence>
<feature type="compositionally biased region" description="Basic residues" evidence="9">
    <location>
        <begin position="116"/>
        <end position="126"/>
    </location>
</feature>
<feature type="transmembrane region" description="Helical" evidence="10">
    <location>
        <begin position="317"/>
        <end position="334"/>
    </location>
</feature>
<sequence>MIIVMRTHTACRCAPYFAKRMRSRSNSDSNGSKGRDAPPQPRLTKQGQKLGHLSPSIDLNHALRCTGFSTEIMPPAFASSKTRVPVGLQPCVHCTQIRVQSTHDYEPDLCGSQSRARTRRNLRSHHPQSGAERADVDDGDVPSLRRQGRSDERSDGGRTSGLGGSGARHRHIQSDGMARGARRSLLGLRHHGAPPVRRGILPARSRGAPFSRRFCSRPLARVGHDHEAHRRGAGRGTHRRHARARNRPGAGGARSRLRLDASRQPLFERDTVQGALPDGPSPISRFIRIRSENKMIAILVALLSGAMFYLSQGLDDIWVLAWFAPVPLLWLAYGKQPMWQVMAASGAAILASGGYILQLPYVPPLFIIGPVLLLYVGMFCAAIWFARFVHHRAHPFATLFAFPAFWTACEFLSQLPSPNGTYGSLAYSTMSAPVLIQSASLLGMYAVTFLICLFANTLALALRAQREAIAAVALGVAICAANLAFGLARLAYPQPSTVRVAGIVDESIVADAWRAHALPDALAVTTAYAGEIREAARQGARFIVTSEGGMASMPEAQSAIIAPLASASRETGARIIAGFNSDHPPADFAVALDPTGTTQRYDKRHPVPGLEERYSPGHTSGSLADGFAMEICKDMDFPSTIRSDAANGARLAGVPAGDFGVDGWHHGRMAIMRGVENGFAMIRPAHRGLVIASDAQGRVVAMKKDAPAGLTMVVTDLPLGPGPTLYTRIGNLFAWLCVASTLSIAILSMLKRRRAGATVPAQA</sequence>
<dbReference type="GO" id="GO:0016410">
    <property type="term" value="F:N-acyltransferase activity"/>
    <property type="evidence" value="ECO:0007669"/>
    <property type="project" value="InterPro"/>
</dbReference>
<feature type="transmembrane region" description="Helical" evidence="10">
    <location>
        <begin position="341"/>
        <end position="361"/>
    </location>
</feature>
<dbReference type="Proteomes" id="UP000012429">
    <property type="component" value="Unassembled WGS sequence"/>
</dbReference>
<organism evidence="12 13">
    <name type="scientific">Rhizobium freirei PRF 81</name>
    <dbReference type="NCBI Taxonomy" id="363754"/>
    <lineage>
        <taxon>Bacteria</taxon>
        <taxon>Pseudomonadati</taxon>
        <taxon>Pseudomonadota</taxon>
        <taxon>Alphaproteobacteria</taxon>
        <taxon>Hyphomicrobiales</taxon>
        <taxon>Rhizobiaceae</taxon>
        <taxon>Rhizobium/Agrobacterium group</taxon>
        <taxon>Rhizobium</taxon>
    </lineage>
</organism>
<keyword evidence="12" id="KW-0449">Lipoprotein</keyword>
<keyword evidence="8 12" id="KW-0012">Acyltransferase</keyword>
<feature type="transmembrane region" description="Helical" evidence="10">
    <location>
        <begin position="295"/>
        <end position="311"/>
    </location>
</feature>
<dbReference type="AlphaFoldDB" id="N6UZS2"/>
<dbReference type="PANTHER" id="PTHR38686:SF1">
    <property type="entry name" value="APOLIPOPROTEIN N-ACYLTRANSFERASE"/>
    <property type="match status" value="1"/>
</dbReference>
<feature type="transmembrane region" description="Helical" evidence="10">
    <location>
        <begin position="435"/>
        <end position="462"/>
    </location>
</feature>